<feature type="domain" description="IclR-ED" evidence="5">
    <location>
        <begin position="71"/>
        <end position="257"/>
    </location>
</feature>
<dbReference type="SMART" id="SM00346">
    <property type="entry name" value="HTH_ICLR"/>
    <property type="match status" value="1"/>
</dbReference>
<evidence type="ECO:0000256" key="1">
    <source>
        <dbReference type="ARBA" id="ARBA00023015"/>
    </source>
</evidence>
<dbReference type="Pfam" id="PF01614">
    <property type="entry name" value="IclR_C"/>
    <property type="match status" value="1"/>
</dbReference>
<dbReference type="SUPFAM" id="SSF55781">
    <property type="entry name" value="GAF domain-like"/>
    <property type="match status" value="1"/>
</dbReference>
<dbReference type="GO" id="GO:0003677">
    <property type="term" value="F:DNA binding"/>
    <property type="evidence" value="ECO:0007669"/>
    <property type="project" value="UniProtKB-KW"/>
</dbReference>
<dbReference type="SUPFAM" id="SSF46785">
    <property type="entry name" value="Winged helix' DNA-binding domain"/>
    <property type="match status" value="1"/>
</dbReference>
<evidence type="ECO:0000259" key="4">
    <source>
        <dbReference type="PROSITE" id="PS51077"/>
    </source>
</evidence>
<dbReference type="InterPro" id="IPR014757">
    <property type="entry name" value="Tscrpt_reg_IclR_C"/>
</dbReference>
<dbReference type="HOGENOM" id="CLU_062618_2_0_4"/>
<dbReference type="RefSeq" id="WP_011831205.1">
    <property type="nucleotide sequence ID" value="NC_008825.1"/>
</dbReference>
<dbReference type="Pfam" id="PF09339">
    <property type="entry name" value="HTH_IclR"/>
    <property type="match status" value="1"/>
</dbReference>
<evidence type="ECO:0000313" key="6">
    <source>
        <dbReference type="EMBL" id="ABM96585.1"/>
    </source>
</evidence>
<organism evidence="6 7">
    <name type="scientific">Methylibium petroleiphilum (strain ATCC BAA-1232 / LMG 22953 / PM1)</name>
    <dbReference type="NCBI Taxonomy" id="420662"/>
    <lineage>
        <taxon>Bacteria</taxon>
        <taxon>Pseudomonadati</taxon>
        <taxon>Pseudomonadota</taxon>
        <taxon>Betaproteobacteria</taxon>
        <taxon>Burkholderiales</taxon>
        <taxon>Sphaerotilaceae</taxon>
        <taxon>Methylibium</taxon>
    </lineage>
</organism>
<protein>
    <submittedName>
        <fullName evidence="6">Putative transcription regulator protein</fullName>
    </submittedName>
</protein>
<dbReference type="InterPro" id="IPR029016">
    <property type="entry name" value="GAF-like_dom_sf"/>
</dbReference>
<keyword evidence="3" id="KW-0804">Transcription</keyword>
<dbReference type="Proteomes" id="UP000000366">
    <property type="component" value="Chromosome"/>
</dbReference>
<evidence type="ECO:0000259" key="5">
    <source>
        <dbReference type="PROSITE" id="PS51078"/>
    </source>
</evidence>
<dbReference type="InterPro" id="IPR036388">
    <property type="entry name" value="WH-like_DNA-bd_sf"/>
</dbReference>
<evidence type="ECO:0000256" key="2">
    <source>
        <dbReference type="ARBA" id="ARBA00023125"/>
    </source>
</evidence>
<dbReference type="InterPro" id="IPR050707">
    <property type="entry name" value="HTH_MetabolicPath_Reg"/>
</dbReference>
<name>A2SLZ6_METPP</name>
<dbReference type="PANTHER" id="PTHR30136">
    <property type="entry name" value="HELIX-TURN-HELIX TRANSCRIPTIONAL REGULATOR, ICLR FAMILY"/>
    <property type="match status" value="1"/>
</dbReference>
<sequence length="274" mass="28065">MMPGRAGIQSVEVGYAVLDALASAPDAMMLRDLAAACAMSAAKAHRYLVSFQRVGLVAQDPATSRYDLGPTARRLGLASLARLDGLAAARAAAARLCEAIGHTTALAVWSERGPIIVHCETPSCQPLTIGLRLGSVMPLSSSATGRCFAAWLPREQIASVLARERGASPVRSLARLATGSGGAPWAAAVRARGAGTADGDPQPGLVTWCHPVFDATGRLVLGLVTLGPSAAFDGRAGGVIDRAARSVAAALSREFGGADAGPAPAATRSPRRRR</sequence>
<dbReference type="GO" id="GO:0003700">
    <property type="term" value="F:DNA-binding transcription factor activity"/>
    <property type="evidence" value="ECO:0007669"/>
    <property type="project" value="TreeGrafter"/>
</dbReference>
<evidence type="ECO:0000256" key="3">
    <source>
        <dbReference type="ARBA" id="ARBA00023163"/>
    </source>
</evidence>
<gene>
    <name evidence="6" type="ordered locus">Mpe_A3632</name>
</gene>
<dbReference type="InterPro" id="IPR005471">
    <property type="entry name" value="Tscrpt_reg_IclR_N"/>
</dbReference>
<dbReference type="EMBL" id="CP000555">
    <property type="protein sequence ID" value="ABM96585.1"/>
    <property type="molecule type" value="Genomic_DNA"/>
</dbReference>
<dbReference type="AlphaFoldDB" id="A2SLZ6"/>
<dbReference type="GO" id="GO:0045892">
    <property type="term" value="P:negative regulation of DNA-templated transcription"/>
    <property type="evidence" value="ECO:0007669"/>
    <property type="project" value="TreeGrafter"/>
</dbReference>
<dbReference type="KEGG" id="mpt:Mpe_A3632"/>
<dbReference type="Gene3D" id="3.30.450.40">
    <property type="match status" value="1"/>
</dbReference>
<keyword evidence="7" id="KW-1185">Reference proteome</keyword>
<keyword evidence="1" id="KW-0805">Transcription regulation</keyword>
<dbReference type="PANTHER" id="PTHR30136:SF8">
    <property type="entry name" value="TRANSCRIPTIONAL REGULATORY PROTEIN"/>
    <property type="match status" value="1"/>
</dbReference>
<evidence type="ECO:0000313" key="7">
    <source>
        <dbReference type="Proteomes" id="UP000000366"/>
    </source>
</evidence>
<keyword evidence="2" id="KW-0238">DNA-binding</keyword>
<dbReference type="InterPro" id="IPR036390">
    <property type="entry name" value="WH_DNA-bd_sf"/>
</dbReference>
<dbReference type="STRING" id="420662.Mpe_A3632"/>
<proteinExistence type="predicted"/>
<accession>A2SLZ6</accession>
<reference evidence="6 7" key="1">
    <citation type="journal article" date="2007" name="J. Bacteriol.">
        <title>Whole-genome analysis of the methyl tert-butyl ether-degrading beta-proteobacterium Methylibium petroleiphilum PM1.</title>
        <authorList>
            <person name="Kane S.R."/>
            <person name="Chakicherla A.Y."/>
            <person name="Chain P.S.G."/>
            <person name="Schmidt R."/>
            <person name="Shin M.W."/>
            <person name="Legler T.C."/>
            <person name="Scow K.M."/>
            <person name="Larimer F.W."/>
            <person name="Lucas S.M."/>
            <person name="Richardson P.M."/>
            <person name="Hristova K.R."/>
        </authorList>
    </citation>
    <scope>NUCLEOTIDE SEQUENCE [LARGE SCALE GENOMIC DNA]</scope>
    <source>
        <strain evidence="7">ATCC BAA-1232 / LMG 22953 / PM1</strain>
    </source>
</reference>
<dbReference type="Gene3D" id="1.10.10.10">
    <property type="entry name" value="Winged helix-like DNA-binding domain superfamily/Winged helix DNA-binding domain"/>
    <property type="match status" value="1"/>
</dbReference>
<dbReference type="PROSITE" id="PS51077">
    <property type="entry name" value="HTH_ICLR"/>
    <property type="match status" value="1"/>
</dbReference>
<feature type="domain" description="HTH iclR-type" evidence="4">
    <location>
        <begin position="8"/>
        <end position="70"/>
    </location>
</feature>
<dbReference type="PROSITE" id="PS51078">
    <property type="entry name" value="ICLR_ED"/>
    <property type="match status" value="1"/>
</dbReference>
<dbReference type="eggNOG" id="COG1414">
    <property type="taxonomic scope" value="Bacteria"/>
</dbReference>